<accession>A0ABD3Q9U8</accession>
<sequence length="367" mass="40458">MILVLIFVLKNAIAFTWLATLPSHQRRNAYFSSSKVLQPIPCDGRESIITRNFISPLFAASSNIEISQVQSNADIVSLADLRYQEWILEDNDSQNDTTVTPREKPSTAPSQTSFRFATEDVYQERRAEGALVFLAKYNNKDHLGVDERNTPAVVGAAELSPIEIRNCIQICGAQDIECAPMAMYATDVVTSRSHRRLGIGSKLMSALDDTARSLNCRFLFLHVKHDNVAAVNFYHGLGYLEVTSNNTAGDVEGLMSFSITRQGLSISPVNKTASRIPETETINGFTKNEHDGNPAIIVNTRQLAVNAGTVGQLLMVKPLLDRPSSYEMHYKRITASNSVLKPAVSTSHNGRGGGFAKLKQRKRTKKG</sequence>
<dbReference type="CDD" id="cd04301">
    <property type="entry name" value="NAT_SF"/>
    <property type="match status" value="1"/>
</dbReference>
<keyword evidence="6" id="KW-1185">Reference proteome</keyword>
<evidence type="ECO:0000313" key="6">
    <source>
        <dbReference type="Proteomes" id="UP001516023"/>
    </source>
</evidence>
<dbReference type="Gene3D" id="3.40.630.30">
    <property type="match status" value="1"/>
</dbReference>
<feature type="domain" description="N-acetyltransferase" evidence="4">
    <location>
        <begin position="101"/>
        <end position="260"/>
    </location>
</feature>
<comment type="caution">
    <text evidence="5">The sequence shown here is derived from an EMBL/GenBank/DDBJ whole genome shotgun (WGS) entry which is preliminary data.</text>
</comment>
<evidence type="ECO:0000256" key="1">
    <source>
        <dbReference type="ARBA" id="ARBA00022679"/>
    </source>
</evidence>
<dbReference type="PROSITE" id="PS51186">
    <property type="entry name" value="GNAT"/>
    <property type="match status" value="1"/>
</dbReference>
<keyword evidence="1" id="KW-0808">Transferase</keyword>
<dbReference type="PANTHER" id="PTHR43420">
    <property type="entry name" value="ACETYLTRANSFERASE"/>
    <property type="match status" value="1"/>
</dbReference>
<keyword evidence="2" id="KW-0012">Acyltransferase</keyword>
<dbReference type="GO" id="GO:0016746">
    <property type="term" value="F:acyltransferase activity"/>
    <property type="evidence" value="ECO:0007669"/>
    <property type="project" value="UniProtKB-KW"/>
</dbReference>
<dbReference type="Proteomes" id="UP001516023">
    <property type="component" value="Unassembled WGS sequence"/>
</dbReference>
<dbReference type="Pfam" id="PF00583">
    <property type="entry name" value="Acetyltransf_1"/>
    <property type="match status" value="1"/>
</dbReference>
<organism evidence="5 6">
    <name type="scientific">Cyclotella cryptica</name>
    <dbReference type="NCBI Taxonomy" id="29204"/>
    <lineage>
        <taxon>Eukaryota</taxon>
        <taxon>Sar</taxon>
        <taxon>Stramenopiles</taxon>
        <taxon>Ochrophyta</taxon>
        <taxon>Bacillariophyta</taxon>
        <taxon>Coscinodiscophyceae</taxon>
        <taxon>Thalassiosirophycidae</taxon>
        <taxon>Stephanodiscales</taxon>
        <taxon>Stephanodiscaceae</taxon>
        <taxon>Cyclotella</taxon>
    </lineage>
</organism>
<feature type="compositionally biased region" description="Basic residues" evidence="3">
    <location>
        <begin position="358"/>
        <end position="367"/>
    </location>
</feature>
<name>A0ABD3Q9U8_9STRA</name>
<evidence type="ECO:0000256" key="2">
    <source>
        <dbReference type="ARBA" id="ARBA00023315"/>
    </source>
</evidence>
<dbReference type="AlphaFoldDB" id="A0ABD3Q9U8"/>
<dbReference type="SUPFAM" id="SSF55729">
    <property type="entry name" value="Acyl-CoA N-acyltransferases (Nat)"/>
    <property type="match status" value="1"/>
</dbReference>
<feature type="region of interest" description="Disordered" evidence="3">
    <location>
        <begin position="92"/>
        <end position="112"/>
    </location>
</feature>
<evidence type="ECO:0000313" key="5">
    <source>
        <dbReference type="EMBL" id="KAL3797139.1"/>
    </source>
</evidence>
<evidence type="ECO:0000259" key="4">
    <source>
        <dbReference type="PROSITE" id="PS51186"/>
    </source>
</evidence>
<dbReference type="InterPro" id="IPR000182">
    <property type="entry name" value="GNAT_dom"/>
</dbReference>
<proteinExistence type="predicted"/>
<evidence type="ECO:0000256" key="3">
    <source>
        <dbReference type="SAM" id="MobiDB-lite"/>
    </source>
</evidence>
<dbReference type="PANTHER" id="PTHR43420:SF47">
    <property type="entry name" value="N-ACETYLTRANSFERASE DOMAIN-CONTAINING PROTEIN"/>
    <property type="match status" value="1"/>
</dbReference>
<dbReference type="EMBL" id="JABMIG020000057">
    <property type="protein sequence ID" value="KAL3797139.1"/>
    <property type="molecule type" value="Genomic_DNA"/>
</dbReference>
<reference evidence="5 6" key="1">
    <citation type="journal article" date="2020" name="G3 (Bethesda)">
        <title>Improved Reference Genome for Cyclotella cryptica CCMP332, a Model for Cell Wall Morphogenesis, Salinity Adaptation, and Lipid Production in Diatoms (Bacillariophyta).</title>
        <authorList>
            <person name="Roberts W.R."/>
            <person name="Downey K.M."/>
            <person name="Ruck E.C."/>
            <person name="Traller J.C."/>
            <person name="Alverson A.J."/>
        </authorList>
    </citation>
    <scope>NUCLEOTIDE SEQUENCE [LARGE SCALE GENOMIC DNA]</scope>
    <source>
        <strain evidence="5 6">CCMP332</strain>
    </source>
</reference>
<protein>
    <recommendedName>
        <fullName evidence="4">N-acetyltransferase domain-containing protein</fullName>
    </recommendedName>
</protein>
<dbReference type="InterPro" id="IPR050680">
    <property type="entry name" value="YpeA/RimI_acetyltransf"/>
</dbReference>
<dbReference type="InterPro" id="IPR016181">
    <property type="entry name" value="Acyl_CoA_acyltransferase"/>
</dbReference>
<feature type="region of interest" description="Disordered" evidence="3">
    <location>
        <begin position="343"/>
        <end position="367"/>
    </location>
</feature>
<gene>
    <name evidence="5" type="ORF">HJC23_000477</name>
</gene>